<dbReference type="AlphaFoldDB" id="A0AAD2B3V3"/>
<feature type="compositionally biased region" description="Polar residues" evidence="1">
    <location>
        <begin position="239"/>
        <end position="257"/>
    </location>
</feature>
<accession>A0AAD2B3V3</accession>
<reference evidence="2 3" key="1">
    <citation type="submission" date="2023-07" db="EMBL/GenBank/DDBJ databases">
        <authorList>
            <person name="Peeters C."/>
        </authorList>
    </citation>
    <scope>NUCLEOTIDE SEQUENCE [LARGE SCALE GENOMIC DNA]</scope>
    <source>
        <strain evidence="2 3">LMG 18091</strain>
    </source>
</reference>
<feature type="compositionally biased region" description="Basic and acidic residues" evidence="1">
    <location>
        <begin position="266"/>
        <end position="280"/>
    </location>
</feature>
<evidence type="ECO:0000256" key="1">
    <source>
        <dbReference type="SAM" id="MobiDB-lite"/>
    </source>
</evidence>
<dbReference type="Proteomes" id="UP001189915">
    <property type="component" value="Unassembled WGS sequence"/>
</dbReference>
<dbReference type="EMBL" id="CATWAF010000004">
    <property type="protein sequence ID" value="CAJ0701112.1"/>
    <property type="molecule type" value="Genomic_DNA"/>
</dbReference>
<protein>
    <submittedName>
        <fullName evidence="2">Uncharacterized protein</fullName>
    </submittedName>
</protein>
<sequence>MSLIDDITKFCEDLVLGDFEEEPSNAAMIVGGVISLVPVAQQVLNVRDMSGMIYRVSRKGARNCSKDDWVDLALAAFGCIPELGSLFKTIVKPLWKERKLLKGALRGEAFVSGMLGKAKGKAITFVKTLDWAGNTQVAIQQMDNALTGCDQLLGELEQSHWWLPDSVQGLAHDLRPGLQTIRGPLHTGIQQGIQALQEFVTDLIGEDGYRVAQMAVAAASATSGSRSAGAHGGHEPSRPSKSTESSHPSAREQTPASRKTPPAEKQQAKHKDEQDTKRQQVESGGGSQTTASRVTRAAWKAIGTRYKGLVGEHMAHYHHMSLYAPNAWPHGKVEEKHDGAAWKGTKRLVTEQNTHATPTELVPEHLARVNQNGVDGIWSLDGGVFHFVEAKASESAGALFGKAAEGWREDADGKRSTKIAPPSNLTERQYALWCMLSQPKKGLQMSRPWLRRSVLPTMLNGNEQNRYTYVFFAIPSGSPPKDYRPVPGPVLKKGVAPGIVEHVESSTLVGERLIMGGDVYDLSLHDKHKPTHGLSDQYSHEEIDELNDIFEREMQLVPAKRRGKNTPKPPSTRSQRARNKP</sequence>
<feature type="region of interest" description="Disordered" evidence="1">
    <location>
        <begin position="222"/>
        <end position="292"/>
    </location>
</feature>
<dbReference type="InterPro" id="IPR049802">
    <property type="entry name" value="RhsC-like_FIX"/>
</dbReference>
<feature type="region of interest" description="Disordered" evidence="1">
    <location>
        <begin position="554"/>
        <end position="581"/>
    </location>
</feature>
<dbReference type="RefSeq" id="WP_316870679.1">
    <property type="nucleotide sequence ID" value="NZ_CATWAF010000004.1"/>
</dbReference>
<evidence type="ECO:0000313" key="3">
    <source>
        <dbReference type="Proteomes" id="UP001189915"/>
    </source>
</evidence>
<evidence type="ECO:0000313" key="2">
    <source>
        <dbReference type="EMBL" id="CAJ0701112.1"/>
    </source>
</evidence>
<name>A0AAD2B3V3_9RALS</name>
<dbReference type="CDD" id="cd20746">
    <property type="entry name" value="FIX_Ntox15_NUC_DUF4112_RhsA-like"/>
    <property type="match status" value="1"/>
</dbReference>
<proteinExistence type="predicted"/>
<organism evidence="2 3">
    <name type="scientific">Ralstonia wenshanensis</name>
    <dbReference type="NCBI Taxonomy" id="2842456"/>
    <lineage>
        <taxon>Bacteria</taxon>
        <taxon>Pseudomonadati</taxon>
        <taxon>Pseudomonadota</taxon>
        <taxon>Betaproteobacteria</taxon>
        <taxon>Burkholderiales</taxon>
        <taxon>Burkholderiaceae</taxon>
        <taxon>Ralstonia</taxon>
    </lineage>
</organism>
<keyword evidence="3" id="KW-1185">Reference proteome</keyword>
<comment type="caution">
    <text evidence="2">The sequence shown here is derived from an EMBL/GenBank/DDBJ whole genome shotgun (WGS) entry which is preliminary data.</text>
</comment>
<gene>
    <name evidence="2" type="ORF">LMG18091_03353</name>
</gene>